<dbReference type="SUPFAM" id="SSF48498">
    <property type="entry name" value="Tetracyclin repressor-like, C-terminal domain"/>
    <property type="match status" value="1"/>
</dbReference>
<feature type="DNA-binding region" description="H-T-H motif" evidence="4">
    <location>
        <begin position="35"/>
        <end position="54"/>
    </location>
</feature>
<dbReference type="STRING" id="266940.Krad_3324"/>
<dbReference type="InterPro" id="IPR009057">
    <property type="entry name" value="Homeodomain-like_sf"/>
</dbReference>
<protein>
    <submittedName>
        <fullName evidence="7">Transcriptional regulator, TetR family</fullName>
    </submittedName>
</protein>
<evidence type="ECO:0000256" key="1">
    <source>
        <dbReference type="ARBA" id="ARBA00023015"/>
    </source>
</evidence>
<dbReference type="Proteomes" id="UP000001116">
    <property type="component" value="Chromosome"/>
</dbReference>
<keyword evidence="2 4" id="KW-0238">DNA-binding</keyword>
<dbReference type="RefSeq" id="WP_012086953.1">
    <property type="nucleotide sequence ID" value="NC_009664.2"/>
</dbReference>
<evidence type="ECO:0000256" key="5">
    <source>
        <dbReference type="SAM" id="MobiDB-lite"/>
    </source>
</evidence>
<name>A6WD99_KINRD</name>
<evidence type="ECO:0000259" key="6">
    <source>
        <dbReference type="PROSITE" id="PS50977"/>
    </source>
</evidence>
<evidence type="ECO:0000256" key="3">
    <source>
        <dbReference type="ARBA" id="ARBA00023163"/>
    </source>
</evidence>
<dbReference type="OrthoDB" id="3210111at2"/>
<feature type="compositionally biased region" description="Basic and acidic residues" evidence="5">
    <location>
        <begin position="192"/>
        <end position="202"/>
    </location>
</feature>
<dbReference type="GO" id="GO:0003700">
    <property type="term" value="F:DNA-binding transcription factor activity"/>
    <property type="evidence" value="ECO:0007669"/>
    <property type="project" value="TreeGrafter"/>
</dbReference>
<evidence type="ECO:0000256" key="2">
    <source>
        <dbReference type="ARBA" id="ARBA00023125"/>
    </source>
</evidence>
<proteinExistence type="predicted"/>
<dbReference type="PANTHER" id="PTHR30055">
    <property type="entry name" value="HTH-TYPE TRANSCRIPTIONAL REGULATOR RUTR"/>
    <property type="match status" value="1"/>
</dbReference>
<keyword evidence="3" id="KW-0804">Transcription</keyword>
<sequence>MERTRRGRPRDPGIDARVLAAAVEELAEKGIAAFSTRGVAARAGVDRRGVHARWAGTEDLVVDALASLTARLEPPLTGSLRGDLEALVPPIAEALSGRRRQVLQRCVDEVATSPAVAARFRRDHVDRCAAVLEDAFHRARTRGELVEATTPARATEVLMGSLLLRSLTLDDPLRGDGDDSGGDGGGDGGDGAAERSRRDVLEHVLGLVTRPSPGSRPGEVVPPGG</sequence>
<dbReference type="PANTHER" id="PTHR30055:SF148">
    <property type="entry name" value="TETR-FAMILY TRANSCRIPTIONAL REGULATOR"/>
    <property type="match status" value="1"/>
</dbReference>
<dbReference type="Gene3D" id="1.10.357.10">
    <property type="entry name" value="Tetracycline Repressor, domain 2"/>
    <property type="match status" value="1"/>
</dbReference>
<reference evidence="8" key="1">
    <citation type="journal article" date="2008" name="PLoS ONE">
        <title>Survival in nuclear waste, extreme resistance, and potential applications gleaned from the genome sequence of Kineococcus radiotolerans SRS30216.</title>
        <authorList>
            <person name="Bagwell C.E."/>
            <person name="Bhat S."/>
            <person name="Hawkins G.M."/>
            <person name="Smith B.W."/>
            <person name="Biswas T."/>
            <person name="Hoover T.R."/>
            <person name="Saunders E."/>
            <person name="Han C.S."/>
            <person name="Tsodikov O.V."/>
            <person name="Shimkets L.J."/>
        </authorList>
    </citation>
    <scope>NUCLEOTIDE SEQUENCE [LARGE SCALE GENOMIC DNA]</scope>
    <source>
        <strain evidence="8">ATCC BAA-149 / DSM 14245 / SRS30216</strain>
    </source>
</reference>
<gene>
    <name evidence="7" type="ordered locus">Krad_3324</name>
</gene>
<accession>A6WD99</accession>
<dbReference type="SUPFAM" id="SSF46689">
    <property type="entry name" value="Homeodomain-like"/>
    <property type="match status" value="1"/>
</dbReference>
<evidence type="ECO:0000313" key="8">
    <source>
        <dbReference type="Proteomes" id="UP000001116"/>
    </source>
</evidence>
<dbReference type="Pfam" id="PF16859">
    <property type="entry name" value="TetR_C_11"/>
    <property type="match status" value="1"/>
</dbReference>
<dbReference type="EMBL" id="CP000750">
    <property type="protein sequence ID" value="ABS04788.1"/>
    <property type="molecule type" value="Genomic_DNA"/>
</dbReference>
<dbReference type="Pfam" id="PF00440">
    <property type="entry name" value="TetR_N"/>
    <property type="match status" value="1"/>
</dbReference>
<feature type="compositionally biased region" description="Gly residues" evidence="5">
    <location>
        <begin position="182"/>
        <end position="191"/>
    </location>
</feature>
<keyword evidence="1" id="KW-0805">Transcription regulation</keyword>
<organism evidence="7 8">
    <name type="scientific">Kineococcus radiotolerans (strain ATCC BAA-149 / DSM 14245 / SRS30216)</name>
    <dbReference type="NCBI Taxonomy" id="266940"/>
    <lineage>
        <taxon>Bacteria</taxon>
        <taxon>Bacillati</taxon>
        <taxon>Actinomycetota</taxon>
        <taxon>Actinomycetes</taxon>
        <taxon>Kineosporiales</taxon>
        <taxon>Kineosporiaceae</taxon>
        <taxon>Kineococcus</taxon>
    </lineage>
</organism>
<feature type="region of interest" description="Disordered" evidence="5">
    <location>
        <begin position="169"/>
        <end position="225"/>
    </location>
</feature>
<evidence type="ECO:0000313" key="7">
    <source>
        <dbReference type="EMBL" id="ABS04788.1"/>
    </source>
</evidence>
<dbReference type="AlphaFoldDB" id="A6WD99"/>
<evidence type="ECO:0000256" key="4">
    <source>
        <dbReference type="PROSITE-ProRule" id="PRU00335"/>
    </source>
</evidence>
<dbReference type="KEGG" id="kra:Krad_3324"/>
<dbReference type="GO" id="GO:0000976">
    <property type="term" value="F:transcription cis-regulatory region binding"/>
    <property type="evidence" value="ECO:0007669"/>
    <property type="project" value="TreeGrafter"/>
</dbReference>
<dbReference type="HOGENOM" id="CLU_069356_25_3_11"/>
<feature type="domain" description="HTH tetR-type" evidence="6">
    <location>
        <begin position="12"/>
        <end position="72"/>
    </location>
</feature>
<dbReference type="PROSITE" id="PS50977">
    <property type="entry name" value="HTH_TETR_2"/>
    <property type="match status" value="1"/>
</dbReference>
<dbReference type="InterPro" id="IPR050109">
    <property type="entry name" value="HTH-type_TetR-like_transc_reg"/>
</dbReference>
<dbReference type="InterPro" id="IPR011075">
    <property type="entry name" value="TetR_C"/>
</dbReference>
<dbReference type="InterPro" id="IPR001647">
    <property type="entry name" value="HTH_TetR"/>
</dbReference>
<keyword evidence="8" id="KW-1185">Reference proteome</keyword>
<dbReference type="eggNOG" id="COG1309">
    <property type="taxonomic scope" value="Bacteria"/>
</dbReference>
<dbReference type="InterPro" id="IPR036271">
    <property type="entry name" value="Tet_transcr_reg_TetR-rel_C_sf"/>
</dbReference>
<dbReference type="Gene3D" id="1.10.10.60">
    <property type="entry name" value="Homeodomain-like"/>
    <property type="match status" value="1"/>
</dbReference>